<evidence type="ECO:0000259" key="7">
    <source>
        <dbReference type="Pfam" id="PF00817"/>
    </source>
</evidence>
<accession>A0ABT8ZWG7</accession>
<dbReference type="InterPro" id="IPR001126">
    <property type="entry name" value="UmuC"/>
</dbReference>
<dbReference type="EC" id="2.7.7.7" evidence="2"/>
<dbReference type="Proteomes" id="UP001176468">
    <property type="component" value="Unassembled WGS sequence"/>
</dbReference>
<proteinExistence type="predicted"/>
<protein>
    <recommendedName>
        <fullName evidence="2">DNA-directed DNA polymerase</fullName>
        <ecNumber evidence="2">2.7.7.7</ecNumber>
    </recommendedName>
</protein>
<evidence type="ECO:0000313" key="10">
    <source>
        <dbReference type="Proteomes" id="UP001176468"/>
    </source>
</evidence>
<keyword evidence="3" id="KW-0227">DNA damage</keyword>
<evidence type="ECO:0000256" key="1">
    <source>
        <dbReference type="ARBA" id="ARBA00011245"/>
    </source>
</evidence>
<dbReference type="CDD" id="cd03468">
    <property type="entry name" value="PolY_like"/>
    <property type="match status" value="1"/>
</dbReference>
<evidence type="ECO:0000256" key="6">
    <source>
        <dbReference type="SAM" id="MobiDB-lite"/>
    </source>
</evidence>
<name>A0ABT8ZWG7_9SPHN</name>
<feature type="domain" description="DNA polymerase Y-family little finger" evidence="8">
    <location>
        <begin position="329"/>
        <end position="410"/>
    </location>
</feature>
<comment type="function">
    <text evidence="4">Poorly processive, error-prone DNA polymerase involved in untargeted mutagenesis. Copies undamaged DNA at stalled replication forks, which arise in vivo from mismatched or misaligned primer ends. These misaligned primers can be extended by PolIV. Exhibits no 3'-5' exonuclease (proofreading) activity. May be involved in translesional synthesis, in conjunction with the beta clamp from PolIII.</text>
</comment>
<gene>
    <name evidence="9" type="ORF">Q5H94_06260</name>
</gene>
<feature type="region of interest" description="Disordered" evidence="6">
    <location>
        <begin position="18"/>
        <end position="37"/>
    </location>
</feature>
<keyword evidence="10" id="KW-1185">Reference proteome</keyword>
<evidence type="ECO:0000256" key="5">
    <source>
        <dbReference type="ARBA" id="ARBA00049244"/>
    </source>
</evidence>
<dbReference type="EMBL" id="JAUQSZ010000003">
    <property type="protein sequence ID" value="MDO7841921.1"/>
    <property type="molecule type" value="Genomic_DNA"/>
</dbReference>
<evidence type="ECO:0000259" key="8">
    <source>
        <dbReference type="Pfam" id="PF11799"/>
    </source>
</evidence>
<dbReference type="SUPFAM" id="SSF56672">
    <property type="entry name" value="DNA/RNA polymerases"/>
    <property type="match status" value="1"/>
</dbReference>
<comment type="caution">
    <text evidence="9">The sequence shown here is derived from an EMBL/GenBank/DDBJ whole genome shotgun (WGS) entry which is preliminary data.</text>
</comment>
<dbReference type="InterPro" id="IPR050356">
    <property type="entry name" value="SulA_CellDiv_inhibitor"/>
</dbReference>
<dbReference type="InterPro" id="IPR043502">
    <property type="entry name" value="DNA/RNA_pol_sf"/>
</dbReference>
<dbReference type="PANTHER" id="PTHR35369">
    <property type="entry name" value="BLR3025 PROTEIN-RELATED"/>
    <property type="match status" value="1"/>
</dbReference>
<sequence>MRRVASVFLPHLPIERLGRGAAHTPPDGRAGPALPVDDDPGACSVPRGGHWRPGARWAQSGDVAAHRQPPYREMGRRSEAAVHPFRGVRADDGGAPASRAVPDSAPASAPFVLSIRQGQRDTIYAASADALAAGLLPGMPIAQARALYADLEVEEADPARDRAALERLALHGVRHWTPTAAAAPPDGLLLDLAGTTHLFGGEAVFCRRLVAFLARLHLTAHIAISDTVGAAHALARHSGEAITIIPPGLAVEAIAPLPVAALRLEDAALTAARRFGLERVVDLLPLPRGPLARRLGRGAIERLDQAIGRVAEPIEGVVPFATPTAECRLLEPIGTLEAITQVMTDLAGDLAGQLRAEGLGARRLVLTLFRIDGSEQHVQVGLARASRDGRHLARLLHLRLEAVDPGMGIEAGRLIARLAEPLGAETLATVLTGEDRHVDVAPLIDQLAGRIGHRALFKAAPLESDVPERAVVQVSALETVAGWPRWLRPVRMLARPEPLSRVIALLPDHPPRRFEWRGTLHEIVAGDGPERIHGEWWVRDAEIWAVRDYFRVEDREGRRFWVFRRGDGIQSETGDLSWWMHGAFG</sequence>
<evidence type="ECO:0000256" key="4">
    <source>
        <dbReference type="ARBA" id="ARBA00025589"/>
    </source>
</evidence>
<evidence type="ECO:0000256" key="3">
    <source>
        <dbReference type="ARBA" id="ARBA00022763"/>
    </source>
</evidence>
<comment type="subunit">
    <text evidence="1">Monomer.</text>
</comment>
<reference evidence="9" key="1">
    <citation type="submission" date="2023-07" db="EMBL/GenBank/DDBJ databases">
        <authorList>
            <person name="Kim M.K."/>
        </authorList>
    </citation>
    <scope>NUCLEOTIDE SEQUENCE</scope>
    <source>
        <strain evidence="9">CA1-15</strain>
    </source>
</reference>
<dbReference type="InterPro" id="IPR017961">
    <property type="entry name" value="DNA_pol_Y-fam_little_finger"/>
</dbReference>
<comment type="catalytic activity">
    <reaction evidence="5">
        <text>DNA(n) + a 2'-deoxyribonucleoside 5'-triphosphate = DNA(n+1) + diphosphate</text>
        <dbReference type="Rhea" id="RHEA:22508"/>
        <dbReference type="Rhea" id="RHEA-COMP:17339"/>
        <dbReference type="Rhea" id="RHEA-COMP:17340"/>
        <dbReference type="ChEBI" id="CHEBI:33019"/>
        <dbReference type="ChEBI" id="CHEBI:61560"/>
        <dbReference type="ChEBI" id="CHEBI:173112"/>
        <dbReference type="EC" id="2.7.7.7"/>
    </reaction>
</comment>
<dbReference type="Pfam" id="PF11799">
    <property type="entry name" value="IMS_C"/>
    <property type="match status" value="1"/>
</dbReference>
<evidence type="ECO:0000256" key="2">
    <source>
        <dbReference type="ARBA" id="ARBA00012417"/>
    </source>
</evidence>
<dbReference type="Pfam" id="PF00817">
    <property type="entry name" value="IMS"/>
    <property type="match status" value="1"/>
</dbReference>
<organism evidence="9 10">
    <name type="scientific">Sphingomonas immobilis</name>
    <dbReference type="NCBI Taxonomy" id="3063997"/>
    <lineage>
        <taxon>Bacteria</taxon>
        <taxon>Pseudomonadati</taxon>
        <taxon>Pseudomonadota</taxon>
        <taxon>Alphaproteobacteria</taxon>
        <taxon>Sphingomonadales</taxon>
        <taxon>Sphingomonadaceae</taxon>
        <taxon>Sphingomonas</taxon>
    </lineage>
</organism>
<dbReference type="PANTHER" id="PTHR35369:SF2">
    <property type="entry name" value="BLR3025 PROTEIN"/>
    <property type="match status" value="1"/>
</dbReference>
<feature type="region of interest" description="Disordered" evidence="6">
    <location>
        <begin position="52"/>
        <end position="78"/>
    </location>
</feature>
<feature type="domain" description="UmuC" evidence="7">
    <location>
        <begin position="116"/>
        <end position="232"/>
    </location>
</feature>
<dbReference type="RefSeq" id="WP_304560379.1">
    <property type="nucleotide sequence ID" value="NZ_JAUQSZ010000003.1"/>
</dbReference>
<evidence type="ECO:0000313" key="9">
    <source>
        <dbReference type="EMBL" id="MDO7841921.1"/>
    </source>
</evidence>